<evidence type="ECO:0000313" key="1">
    <source>
        <dbReference type="EMBL" id="TFK73744.1"/>
    </source>
</evidence>
<organism evidence="1 2">
    <name type="scientific">Pluteus cervinus</name>
    <dbReference type="NCBI Taxonomy" id="181527"/>
    <lineage>
        <taxon>Eukaryota</taxon>
        <taxon>Fungi</taxon>
        <taxon>Dikarya</taxon>
        <taxon>Basidiomycota</taxon>
        <taxon>Agaricomycotina</taxon>
        <taxon>Agaricomycetes</taxon>
        <taxon>Agaricomycetidae</taxon>
        <taxon>Agaricales</taxon>
        <taxon>Pluteineae</taxon>
        <taxon>Pluteaceae</taxon>
        <taxon>Pluteus</taxon>
    </lineage>
</organism>
<name>A0ACD3B7S2_9AGAR</name>
<proteinExistence type="predicted"/>
<dbReference type="EMBL" id="ML208273">
    <property type="protein sequence ID" value="TFK73744.1"/>
    <property type="molecule type" value="Genomic_DNA"/>
</dbReference>
<dbReference type="Proteomes" id="UP000308600">
    <property type="component" value="Unassembled WGS sequence"/>
</dbReference>
<accession>A0ACD3B7S2</accession>
<protein>
    <submittedName>
        <fullName evidence="1">Uncharacterized protein</fullName>
    </submittedName>
</protein>
<reference evidence="1 2" key="1">
    <citation type="journal article" date="2019" name="Nat. Ecol. Evol.">
        <title>Megaphylogeny resolves global patterns of mushroom evolution.</title>
        <authorList>
            <person name="Varga T."/>
            <person name="Krizsan K."/>
            <person name="Foldi C."/>
            <person name="Dima B."/>
            <person name="Sanchez-Garcia M."/>
            <person name="Sanchez-Ramirez S."/>
            <person name="Szollosi G.J."/>
            <person name="Szarkandi J.G."/>
            <person name="Papp V."/>
            <person name="Albert L."/>
            <person name="Andreopoulos W."/>
            <person name="Angelini C."/>
            <person name="Antonin V."/>
            <person name="Barry K.W."/>
            <person name="Bougher N.L."/>
            <person name="Buchanan P."/>
            <person name="Buyck B."/>
            <person name="Bense V."/>
            <person name="Catcheside P."/>
            <person name="Chovatia M."/>
            <person name="Cooper J."/>
            <person name="Damon W."/>
            <person name="Desjardin D."/>
            <person name="Finy P."/>
            <person name="Geml J."/>
            <person name="Haridas S."/>
            <person name="Hughes K."/>
            <person name="Justo A."/>
            <person name="Karasinski D."/>
            <person name="Kautmanova I."/>
            <person name="Kiss B."/>
            <person name="Kocsube S."/>
            <person name="Kotiranta H."/>
            <person name="LaButti K.M."/>
            <person name="Lechner B.E."/>
            <person name="Liimatainen K."/>
            <person name="Lipzen A."/>
            <person name="Lukacs Z."/>
            <person name="Mihaltcheva S."/>
            <person name="Morgado L.N."/>
            <person name="Niskanen T."/>
            <person name="Noordeloos M.E."/>
            <person name="Ohm R.A."/>
            <person name="Ortiz-Santana B."/>
            <person name="Ovrebo C."/>
            <person name="Racz N."/>
            <person name="Riley R."/>
            <person name="Savchenko A."/>
            <person name="Shiryaev A."/>
            <person name="Soop K."/>
            <person name="Spirin V."/>
            <person name="Szebenyi C."/>
            <person name="Tomsovsky M."/>
            <person name="Tulloss R.E."/>
            <person name="Uehling J."/>
            <person name="Grigoriev I.V."/>
            <person name="Vagvolgyi C."/>
            <person name="Papp T."/>
            <person name="Martin F.M."/>
            <person name="Miettinen O."/>
            <person name="Hibbett D.S."/>
            <person name="Nagy L.G."/>
        </authorList>
    </citation>
    <scope>NUCLEOTIDE SEQUENCE [LARGE SCALE GENOMIC DNA]</scope>
    <source>
        <strain evidence="1 2">NL-1719</strain>
    </source>
</reference>
<keyword evidence="2" id="KW-1185">Reference proteome</keyword>
<sequence>MPLTTQHGVLIAGGGSSGLVLALTLVKHGIPVRIIEKEANHRVGQRGTGIMPRSLELHEFLDTLPDIEERATLIPHFAFYGEDGKTVVKSTEMSPYVEPTPAIPHPNPLMLGQDAQEAILRAHLKQHGCEVELSTELLSFTQADDGVIATIAKRTGQSQVEETVKYSYLVGADGAHSRVRKMLGINFRGETKTAESIVTGDIFVESGEEVLNRNDWHAWGEPSSKMMSLRPAGKGGKLFTLLAMGLDYDQGDISHAYMSSSREAFIDEFYKVTGRRDIVFGDTVWLSTWRPNIRMVDQFSVGRVFLVGDAAHCHSPTGGQGMNSSIQDSWNLAWKLALVTKGQAKPSLLDSYTQERLPVIAEMLRKTTQILNTSFRGTSSQKSNAWRRDGELHQLGINYRGSPIVMDDRIDEDVAKEAYHSGSGIHAGDRAPDASGLVCLHNASRTRLFKLFSPTHHTLLLFSNGMDNDVTAALKPKKDLFETVLVLRDSLTQVANPDSFDSIIHDIDGHASHAYGIQRGWATIVVIRPDAYIGAILHDTTGLQKYLETVFC</sequence>
<evidence type="ECO:0000313" key="2">
    <source>
        <dbReference type="Proteomes" id="UP000308600"/>
    </source>
</evidence>
<gene>
    <name evidence="1" type="ORF">BDN72DRAFT_875643</name>
</gene>